<evidence type="ECO:0000313" key="3">
    <source>
        <dbReference type="Proteomes" id="UP001370348"/>
    </source>
</evidence>
<dbReference type="EMBL" id="CP089984">
    <property type="protein sequence ID" value="WXB13415.1"/>
    <property type="molecule type" value="Genomic_DNA"/>
</dbReference>
<dbReference type="CDD" id="cd03813">
    <property type="entry name" value="GT4-like"/>
    <property type="match status" value="1"/>
</dbReference>
<dbReference type="Gene3D" id="3.40.50.2000">
    <property type="entry name" value="Glycogen Phosphorylase B"/>
    <property type="match status" value="2"/>
</dbReference>
<evidence type="ECO:0000313" key="2">
    <source>
        <dbReference type="EMBL" id="WXB13415.1"/>
    </source>
</evidence>
<dbReference type="NCBIfam" id="NF038011">
    <property type="entry name" value="PelF"/>
    <property type="match status" value="2"/>
</dbReference>
<dbReference type="PANTHER" id="PTHR12526">
    <property type="entry name" value="GLYCOSYLTRANSFERASE"/>
    <property type="match status" value="1"/>
</dbReference>
<accession>A0ABZ2LRQ4</accession>
<dbReference type="InterPro" id="IPR022622">
    <property type="entry name" value="DUF3492"/>
</dbReference>
<reference evidence="2 3" key="1">
    <citation type="submission" date="2021-12" db="EMBL/GenBank/DDBJ databases">
        <title>Discovery of the Pendulisporaceae a myxobacterial family with distinct sporulation behavior and unique specialized metabolism.</title>
        <authorList>
            <person name="Garcia R."/>
            <person name="Popoff A."/>
            <person name="Bader C.D."/>
            <person name="Loehr J."/>
            <person name="Walesch S."/>
            <person name="Walt C."/>
            <person name="Boldt J."/>
            <person name="Bunk B."/>
            <person name="Haeckl F.J.F.P.J."/>
            <person name="Gunesch A.P."/>
            <person name="Birkelbach J."/>
            <person name="Nuebel U."/>
            <person name="Pietschmann T."/>
            <person name="Bach T."/>
            <person name="Mueller R."/>
        </authorList>
    </citation>
    <scope>NUCLEOTIDE SEQUENCE [LARGE SCALE GENOMIC DNA]</scope>
    <source>
        <strain evidence="2 3">MSr11954</strain>
    </source>
</reference>
<dbReference type="PANTHER" id="PTHR12526:SF608">
    <property type="entry name" value="PELF"/>
    <property type="match status" value="1"/>
</dbReference>
<dbReference type="Proteomes" id="UP001370348">
    <property type="component" value="Chromosome"/>
</dbReference>
<dbReference type="SUPFAM" id="SSF53756">
    <property type="entry name" value="UDP-Glycosyltransferase/glycogen phosphorylase"/>
    <property type="match status" value="1"/>
</dbReference>
<dbReference type="Pfam" id="PF11997">
    <property type="entry name" value="DUF3492"/>
    <property type="match status" value="2"/>
</dbReference>
<proteinExistence type="predicted"/>
<dbReference type="Pfam" id="PF13692">
    <property type="entry name" value="Glyco_trans_1_4"/>
    <property type="match status" value="1"/>
</dbReference>
<dbReference type="InterPro" id="IPR047691">
    <property type="entry name" value="PelF-like"/>
</dbReference>
<evidence type="ECO:0000259" key="1">
    <source>
        <dbReference type="Pfam" id="PF11997"/>
    </source>
</evidence>
<gene>
    <name evidence="2" type="primary">pelF</name>
    <name evidence="2" type="ORF">LZC94_36925</name>
</gene>
<feature type="domain" description="DUF3492" evidence="1">
    <location>
        <begin position="179"/>
        <end position="354"/>
    </location>
</feature>
<name>A0ABZ2LRQ4_9BACT</name>
<dbReference type="RefSeq" id="WP_394823025.1">
    <property type="nucleotide sequence ID" value="NZ_CP089984.1"/>
</dbReference>
<organism evidence="2 3">
    <name type="scientific">Pendulispora albinea</name>
    <dbReference type="NCBI Taxonomy" id="2741071"/>
    <lineage>
        <taxon>Bacteria</taxon>
        <taxon>Pseudomonadati</taxon>
        <taxon>Myxococcota</taxon>
        <taxon>Myxococcia</taxon>
        <taxon>Myxococcales</taxon>
        <taxon>Sorangiineae</taxon>
        <taxon>Pendulisporaceae</taxon>
        <taxon>Pendulispora</taxon>
    </lineage>
</organism>
<feature type="domain" description="DUF3492" evidence="1">
    <location>
        <begin position="25"/>
        <end position="124"/>
    </location>
</feature>
<protein>
    <submittedName>
        <fullName evidence="2">GT4 family glycosyltransferase PelF</fullName>
    </submittedName>
</protein>
<keyword evidence="3" id="KW-1185">Reference proteome</keyword>
<sequence>MKKTPLLGNLLRPSRGPKLRPGEIADITLLLEGTYPFVSGGVSSWVHQIIRGLPEIRFALVFIGGSADKTEKLRYELPPNVVHLEEHYLSDVPKDQRVISRRGDEKFHRDARALHDALKASAPQPTASESGQWFPPFAAQQLPRVVRRVSGVVDAGATWESLSRAAVEAARIADLPPPLEDVLTPVVSAMSQNPQAAERDFLFSELSWEMICERYQASARERSFLEYFWCVRSMHAPLFIMARAAENIPPSRAYHVISTGYAGFLGMLLNRARRVPLILTEHGIYTKERRIELLQASWIKDDDQAGETSGGIGHFRQMWIRFFEALGKMTYAAADPIISLYEGNRARQIKDGAESGRTRVLANGIDIARFAPLRAKRPKGVPHVLGLIGRVVPIKDIKTFIRTMRVVREELPEAEGWIVGPEEEDPNYAAECHDLVKGLGLTDVVKFLGFRKVEDILPQLGLNVLTSISEAQPLVVLEAFAAGVPCVSSDVGCCRELIEGVSEPDRALGPAGRVVKIADPEATGRAAVELLRDEAAWFGAQQAGIARVERFYTQAQMIDHYRSVYERALERGQAILQQQAAQATHAAQSGRSAQKRS</sequence>